<proteinExistence type="predicted"/>
<evidence type="ECO:0000313" key="3">
    <source>
        <dbReference type="Proteomes" id="UP001322277"/>
    </source>
</evidence>
<dbReference type="GeneID" id="87938475"/>
<organism evidence="2 3">
    <name type="scientific">Colletotrichum destructivum</name>
    <dbReference type="NCBI Taxonomy" id="34406"/>
    <lineage>
        <taxon>Eukaryota</taxon>
        <taxon>Fungi</taxon>
        <taxon>Dikarya</taxon>
        <taxon>Ascomycota</taxon>
        <taxon>Pezizomycotina</taxon>
        <taxon>Sordariomycetes</taxon>
        <taxon>Hypocreomycetidae</taxon>
        <taxon>Glomerellales</taxon>
        <taxon>Glomerellaceae</taxon>
        <taxon>Colletotrichum</taxon>
        <taxon>Colletotrichum destructivum species complex</taxon>
    </lineage>
</organism>
<dbReference type="RefSeq" id="XP_062774182.1">
    <property type="nucleotide sequence ID" value="XM_062918131.1"/>
</dbReference>
<feature type="region of interest" description="Disordered" evidence="1">
    <location>
        <begin position="1"/>
        <end position="27"/>
    </location>
</feature>
<dbReference type="KEGG" id="cdet:87938475"/>
<name>A0AAX4I1V0_9PEZI</name>
<dbReference type="EMBL" id="CP137305">
    <property type="protein sequence ID" value="WQF76958.1"/>
    <property type="molecule type" value="Genomic_DNA"/>
</dbReference>
<accession>A0AAX4I1V0</accession>
<evidence type="ECO:0000256" key="1">
    <source>
        <dbReference type="SAM" id="MobiDB-lite"/>
    </source>
</evidence>
<evidence type="ECO:0000313" key="2">
    <source>
        <dbReference type="EMBL" id="WQF76958.1"/>
    </source>
</evidence>
<keyword evidence="3" id="KW-1185">Reference proteome</keyword>
<feature type="compositionally biased region" description="Low complexity" evidence="1">
    <location>
        <begin position="1"/>
        <end position="18"/>
    </location>
</feature>
<sequence length="311" mass="35230">MQASSSSSSFVESASLSSTPHSRGCYTRPNYRQFVGSDVAFCADPQYHHNDGNRIPQAESPDTRFSNLRASASESDKAEAAAKLRGFLRRASNSSFFNSPITTKGSATFETVAALLTVMLDKLRRARARDRPTDRHETRRQADIRIVQKDGWMRKLEIAVHFPGFNSAWNEARCSKTRIPILMKKLTPVIKKGKGDECPRTYLHEHLVPPAIWKHPSRMKTVEDICYMAKGDSEVYPHDGECWDGFKGPKNVIVFTKQPCLAYLIQLWFSVVSALVQSNMLNKDRQELFDWFRSSTEDEKPSGYTKVLVTT</sequence>
<protein>
    <submittedName>
        <fullName evidence="2">Uncharacterized protein</fullName>
    </submittedName>
</protein>
<dbReference type="Proteomes" id="UP001322277">
    <property type="component" value="Chromosome 1"/>
</dbReference>
<reference evidence="3" key="1">
    <citation type="journal article" date="2023" name="bioRxiv">
        <title>Complete genome of the Medicago anthracnose fungus, Colletotrichum destructivum, reveals a mini-chromosome-like region within a core chromosome.</title>
        <authorList>
            <person name="Lapalu N."/>
            <person name="Simon A."/>
            <person name="Lu A."/>
            <person name="Plaumann P.-L."/>
            <person name="Amselem J."/>
            <person name="Pigne S."/>
            <person name="Auger A."/>
            <person name="Koch C."/>
            <person name="Dallery J.-F."/>
            <person name="O'Connell R.J."/>
        </authorList>
    </citation>
    <scope>NUCLEOTIDE SEQUENCE [LARGE SCALE GENOMIC DNA]</scope>
    <source>
        <strain evidence="3">CBS 520.97</strain>
    </source>
</reference>
<dbReference type="AlphaFoldDB" id="A0AAX4I1V0"/>
<gene>
    <name evidence="2" type="ORF">CDEST_01972</name>
</gene>